<dbReference type="PANTHER" id="PTHR42981:SF2">
    <property type="entry name" value="PYRUVATE DEHYDROGENASE [UBIQUINONE]"/>
    <property type="match status" value="1"/>
</dbReference>
<protein>
    <submittedName>
        <fullName evidence="2">Thiamine pyrophosphate-dependent enzyme</fullName>
    </submittedName>
</protein>
<dbReference type="InterPro" id="IPR029061">
    <property type="entry name" value="THDP-binding"/>
</dbReference>
<dbReference type="Gene3D" id="3.40.50.970">
    <property type="match status" value="1"/>
</dbReference>
<evidence type="ECO:0000259" key="1">
    <source>
        <dbReference type="Pfam" id="PF02775"/>
    </source>
</evidence>
<gene>
    <name evidence="2" type="ORF">L4G47_24810</name>
</gene>
<name>A0ABS9ICG8_9PSED</name>
<organism evidence="2 3">
    <name type="scientific">Pseudomonas petrae</name>
    <dbReference type="NCBI Taxonomy" id="2912190"/>
    <lineage>
        <taxon>Bacteria</taxon>
        <taxon>Pseudomonadati</taxon>
        <taxon>Pseudomonadota</taxon>
        <taxon>Gammaproteobacteria</taxon>
        <taxon>Pseudomonadales</taxon>
        <taxon>Pseudomonadaceae</taxon>
        <taxon>Pseudomonas</taxon>
    </lineage>
</organism>
<keyword evidence="3" id="KW-1185">Reference proteome</keyword>
<comment type="caution">
    <text evidence="2">The sequence shown here is derived from an EMBL/GenBank/DDBJ whole genome shotgun (WGS) entry which is preliminary data.</text>
</comment>
<reference evidence="2" key="1">
    <citation type="submission" date="2022-01" db="EMBL/GenBank/DDBJ databases">
        <title>Pseudomonas sp. nov. isolated from Antarctic regolith.</title>
        <authorList>
            <person name="Novakova D."/>
            <person name="Sedlar K."/>
        </authorList>
    </citation>
    <scope>NUCLEOTIDE SEQUENCE</scope>
    <source>
        <strain evidence="2">P2647</strain>
    </source>
</reference>
<dbReference type="SUPFAM" id="SSF52518">
    <property type="entry name" value="Thiamin diphosphate-binding fold (THDP-binding)"/>
    <property type="match status" value="1"/>
</dbReference>
<dbReference type="Proteomes" id="UP001162905">
    <property type="component" value="Unassembled WGS sequence"/>
</dbReference>
<feature type="domain" description="Thiamine pyrophosphate enzyme TPP-binding" evidence="1">
    <location>
        <begin position="2"/>
        <end position="86"/>
    </location>
</feature>
<dbReference type="EMBL" id="JAKJXH010000041">
    <property type="protein sequence ID" value="MCF7545420.1"/>
    <property type="molecule type" value="Genomic_DNA"/>
</dbReference>
<sequence length="145" mass="16083">MAFSGDGGPTMLVGDLLTLKQLNLPVKVIIFNNRPLGFIELEHKSTGILSSGTLLENPEFAAMAESLGIKGLRSTNPNTLKASWPKLWRSSRVVIDAVVTHLELVVPPKITAEMAKGFMFYMVRPYLAAKRMRCWRWPRPTSGAD</sequence>
<evidence type="ECO:0000313" key="2">
    <source>
        <dbReference type="EMBL" id="MCF7545420.1"/>
    </source>
</evidence>
<accession>A0ABS9ICG8</accession>
<dbReference type="RefSeq" id="WP_237254741.1">
    <property type="nucleotide sequence ID" value="NZ_JAKJXH010000041.1"/>
</dbReference>
<dbReference type="InterPro" id="IPR047211">
    <property type="entry name" value="POXB-like"/>
</dbReference>
<dbReference type="PANTHER" id="PTHR42981">
    <property type="entry name" value="PYRUVATE DEHYDROGENASE [UBIQUINONE]"/>
    <property type="match status" value="1"/>
</dbReference>
<proteinExistence type="predicted"/>
<dbReference type="Pfam" id="PF02775">
    <property type="entry name" value="TPP_enzyme_C"/>
    <property type="match status" value="1"/>
</dbReference>
<evidence type="ECO:0000313" key="3">
    <source>
        <dbReference type="Proteomes" id="UP001162905"/>
    </source>
</evidence>
<dbReference type="InterPro" id="IPR011766">
    <property type="entry name" value="TPP_enzyme_TPP-bd"/>
</dbReference>